<comment type="caution">
    <text evidence="5">The sequence shown here is derived from an EMBL/GenBank/DDBJ whole genome shotgun (WGS) entry which is preliminary data.</text>
</comment>
<dbReference type="AlphaFoldDB" id="A0AA88YM76"/>
<dbReference type="PANTHER" id="PTHR23121">
    <property type="entry name" value="SODIUM-DEPENDENT GLUCOSE TRANSPORTER 1"/>
    <property type="match status" value="1"/>
</dbReference>
<dbReference type="InterPro" id="IPR036259">
    <property type="entry name" value="MFS_trans_sf"/>
</dbReference>
<proteinExistence type="predicted"/>
<feature type="transmembrane region" description="Helical" evidence="4">
    <location>
        <begin position="67"/>
        <end position="90"/>
    </location>
</feature>
<organism evidence="5 6">
    <name type="scientific">Pinctada imbricata</name>
    <name type="common">Atlantic pearl-oyster</name>
    <name type="synonym">Pinctada martensii</name>
    <dbReference type="NCBI Taxonomy" id="66713"/>
    <lineage>
        <taxon>Eukaryota</taxon>
        <taxon>Metazoa</taxon>
        <taxon>Spiralia</taxon>
        <taxon>Lophotrochozoa</taxon>
        <taxon>Mollusca</taxon>
        <taxon>Bivalvia</taxon>
        <taxon>Autobranchia</taxon>
        <taxon>Pteriomorphia</taxon>
        <taxon>Pterioida</taxon>
        <taxon>Pterioidea</taxon>
        <taxon>Pteriidae</taxon>
        <taxon>Pinctada</taxon>
    </lineage>
</organism>
<dbReference type="PANTHER" id="PTHR23121:SF9">
    <property type="entry name" value="SODIUM-DEPENDENT GLUCOSE TRANSPORTER 1"/>
    <property type="match status" value="1"/>
</dbReference>
<name>A0AA88YM76_PINIB</name>
<evidence type="ECO:0000256" key="1">
    <source>
        <dbReference type="ARBA" id="ARBA00022692"/>
    </source>
</evidence>
<reference evidence="5" key="1">
    <citation type="submission" date="2019-08" db="EMBL/GenBank/DDBJ databases">
        <title>The improved chromosome-level genome for the pearl oyster Pinctada fucata martensii using PacBio sequencing and Hi-C.</title>
        <authorList>
            <person name="Zheng Z."/>
        </authorList>
    </citation>
    <scope>NUCLEOTIDE SEQUENCE</scope>
    <source>
        <strain evidence="5">ZZ-2019</strain>
        <tissue evidence="5">Adductor muscle</tissue>
    </source>
</reference>
<evidence type="ECO:0008006" key="7">
    <source>
        <dbReference type="Google" id="ProtNLM"/>
    </source>
</evidence>
<accession>A0AA88YM76</accession>
<keyword evidence="3 4" id="KW-0472">Membrane</keyword>
<keyword evidence="6" id="KW-1185">Reference proteome</keyword>
<feature type="transmembrane region" description="Helical" evidence="4">
    <location>
        <begin position="96"/>
        <end position="116"/>
    </location>
</feature>
<evidence type="ECO:0000256" key="3">
    <source>
        <dbReference type="ARBA" id="ARBA00023136"/>
    </source>
</evidence>
<keyword evidence="1 4" id="KW-0812">Transmembrane</keyword>
<feature type="transmembrane region" description="Helical" evidence="4">
    <location>
        <begin position="185"/>
        <end position="207"/>
    </location>
</feature>
<gene>
    <name evidence="5" type="ORF">FSP39_009929</name>
</gene>
<dbReference type="EMBL" id="VSWD01000001">
    <property type="protein sequence ID" value="KAK3108526.1"/>
    <property type="molecule type" value="Genomic_DNA"/>
</dbReference>
<feature type="transmembrane region" description="Helical" evidence="4">
    <location>
        <begin position="26"/>
        <end position="55"/>
    </location>
</feature>
<dbReference type="Gene3D" id="1.20.1250.20">
    <property type="entry name" value="MFS general substrate transporter like domains"/>
    <property type="match status" value="1"/>
</dbReference>
<evidence type="ECO:0000313" key="6">
    <source>
        <dbReference type="Proteomes" id="UP001186944"/>
    </source>
</evidence>
<evidence type="ECO:0000256" key="2">
    <source>
        <dbReference type="ARBA" id="ARBA00022989"/>
    </source>
</evidence>
<feature type="non-terminal residue" evidence="5">
    <location>
        <position position="1"/>
    </location>
</feature>
<dbReference type="SUPFAM" id="SSF103473">
    <property type="entry name" value="MFS general substrate transporter"/>
    <property type="match status" value="1"/>
</dbReference>
<protein>
    <recommendedName>
        <fullName evidence="7">Sodium-dependent glucose transporter 1</fullName>
    </recommendedName>
</protein>
<sequence length="252" mass="28251">KRVNRKEKSDEEKEVQKENMTQSMKVVVVIVLLSIFVAYCAVEDTFMAFLSTFCVRQLKWTKVKGALITSAFWAAFAVGRLAGIVLVVIFSPVTLIFFHATLELVALAGIFVSAWFDVHIGMWISAPVLGYAMSIIFPSVFTWTEESFLPVTGFISSLFLVGATAGSSVNPLILGQIMEKYSDMWFIYLLTGEAVLLYTVIVIAYVLSKNIVKPNQAFQDVKIEIRSETDEDDHRSIIDDCDIHVNVESERL</sequence>
<evidence type="ECO:0000256" key="4">
    <source>
        <dbReference type="SAM" id="Phobius"/>
    </source>
</evidence>
<keyword evidence="2 4" id="KW-1133">Transmembrane helix</keyword>
<feature type="transmembrane region" description="Helical" evidence="4">
    <location>
        <begin position="153"/>
        <end position="173"/>
    </location>
</feature>
<evidence type="ECO:0000313" key="5">
    <source>
        <dbReference type="EMBL" id="KAK3108526.1"/>
    </source>
</evidence>
<feature type="transmembrane region" description="Helical" evidence="4">
    <location>
        <begin position="123"/>
        <end position="141"/>
    </location>
</feature>
<dbReference type="Proteomes" id="UP001186944">
    <property type="component" value="Unassembled WGS sequence"/>
</dbReference>